<protein>
    <submittedName>
        <fullName evidence="2">Uncharacterized protein</fullName>
    </submittedName>
</protein>
<evidence type="ECO:0000313" key="2">
    <source>
        <dbReference type="EMBL" id="GIH15417.1"/>
    </source>
</evidence>
<accession>A0A8J3VQU7</accession>
<feature type="region of interest" description="Disordered" evidence="1">
    <location>
        <begin position="1"/>
        <end position="37"/>
    </location>
</feature>
<evidence type="ECO:0000313" key="3">
    <source>
        <dbReference type="Proteomes" id="UP000642748"/>
    </source>
</evidence>
<gene>
    <name evidence="2" type="ORF">Raf01_35890</name>
</gene>
<proteinExistence type="predicted"/>
<keyword evidence="3" id="KW-1185">Reference proteome</keyword>
<dbReference type="Proteomes" id="UP000642748">
    <property type="component" value="Unassembled WGS sequence"/>
</dbReference>
<name>A0A8J3VQU7_9ACTN</name>
<evidence type="ECO:0000256" key="1">
    <source>
        <dbReference type="SAM" id="MobiDB-lite"/>
    </source>
</evidence>
<organism evidence="2 3">
    <name type="scientific">Rugosimonospora africana</name>
    <dbReference type="NCBI Taxonomy" id="556532"/>
    <lineage>
        <taxon>Bacteria</taxon>
        <taxon>Bacillati</taxon>
        <taxon>Actinomycetota</taxon>
        <taxon>Actinomycetes</taxon>
        <taxon>Micromonosporales</taxon>
        <taxon>Micromonosporaceae</taxon>
        <taxon>Rugosimonospora</taxon>
    </lineage>
</organism>
<dbReference type="RefSeq" id="WP_203919051.1">
    <property type="nucleotide sequence ID" value="NZ_BONZ01000034.1"/>
</dbReference>
<comment type="caution">
    <text evidence="2">The sequence shown here is derived from an EMBL/GenBank/DDBJ whole genome shotgun (WGS) entry which is preliminary data.</text>
</comment>
<sequence>MARGQAPAIPDEDVQDIPAHRPDPNAPPQPADWTQPPADAAQLAGMLRAEYGALDAAKWTMELYRGYVVPRGVRAQVLTILAGLPGRWRGQVTDRIGRHGVAITVRGRAPQDRGDSNQYESVLIFDERTGELLDLEESVVASPALTTYVQFLDSGWTDRIG</sequence>
<dbReference type="EMBL" id="BONZ01000034">
    <property type="protein sequence ID" value="GIH15417.1"/>
    <property type="molecule type" value="Genomic_DNA"/>
</dbReference>
<dbReference type="AlphaFoldDB" id="A0A8J3VQU7"/>
<reference evidence="2" key="1">
    <citation type="submission" date="2021-01" db="EMBL/GenBank/DDBJ databases">
        <title>Whole genome shotgun sequence of Rugosimonospora africana NBRC 104875.</title>
        <authorList>
            <person name="Komaki H."/>
            <person name="Tamura T."/>
        </authorList>
    </citation>
    <scope>NUCLEOTIDE SEQUENCE</scope>
    <source>
        <strain evidence="2">NBRC 104875</strain>
    </source>
</reference>